<dbReference type="GO" id="GO:0032259">
    <property type="term" value="P:methylation"/>
    <property type="evidence" value="ECO:0007669"/>
    <property type="project" value="UniProtKB-KW"/>
</dbReference>
<keyword evidence="1 7" id="KW-0489">Methyltransferase</keyword>
<feature type="domain" description="Hcy-binding" evidence="8">
    <location>
        <begin position="1"/>
        <end position="299"/>
    </location>
</feature>
<keyword evidence="7" id="KW-0862">Zinc</keyword>
<dbReference type="GO" id="GO:0008168">
    <property type="term" value="F:methyltransferase activity"/>
    <property type="evidence" value="ECO:0007669"/>
    <property type="project" value="UniProtKB-UniRule"/>
</dbReference>
<feature type="active site" evidence="6">
    <location>
        <position position="314"/>
    </location>
</feature>
<dbReference type="HOGENOM" id="CLU_608155_0_0_6"/>
<keyword evidence="10" id="KW-1185">Reference proteome</keyword>
<comment type="cofactor">
    <cofactor evidence="7">
        <name>Zn(2+)</name>
        <dbReference type="ChEBI" id="CHEBI:29105"/>
    </cofactor>
</comment>
<dbReference type="GO" id="GO:0033744">
    <property type="term" value="F:L-methionine:thioredoxin-disulfide S-oxidoreductase activity"/>
    <property type="evidence" value="ECO:0007669"/>
    <property type="project" value="RHEA"/>
</dbReference>
<accession>S6AYG3</accession>
<reference evidence="9 10" key="1">
    <citation type="journal article" date="2013" name="Genome Announc.">
        <title>Complete Genome Sequence of the Carbazole Degrader Pseudomonas resinovorans Strain CA10 (NBRC 106553).</title>
        <authorList>
            <person name="Shintani M."/>
            <person name="Hosoyama A."/>
            <person name="Ohji S."/>
            <person name="Tsuchikane K."/>
            <person name="Takarada H."/>
            <person name="Yamazoe A."/>
            <person name="Fujita N."/>
            <person name="Nojiri H."/>
        </authorList>
    </citation>
    <scope>NUCLEOTIDE SEQUENCE [LARGE SCALE GENOMIC DNA]</scope>
    <source>
        <strain evidence="9 10">NBRC 106553</strain>
    </source>
</reference>
<name>S6AYG3_METRE</name>
<dbReference type="NCBIfam" id="TIGR00401">
    <property type="entry name" value="msrA"/>
    <property type="match status" value="1"/>
</dbReference>
<protein>
    <recommendedName>
        <fullName evidence="6">Peptide methionine sulfoxide reductase MsrA</fullName>
        <shortName evidence="6">Protein-methionine-S-oxide reductase</shortName>
        <ecNumber evidence="6">1.8.4.11</ecNumber>
    </recommendedName>
    <alternativeName>
        <fullName evidence="6">Peptide-methionine (S)-S-oxide reductase</fullName>
        <shortName evidence="6">Peptide Met(O) reductase</shortName>
    </alternativeName>
</protein>
<organism evidence="9 10">
    <name type="scientific">Metapseudomonas resinovorans NBRC 106553</name>
    <dbReference type="NCBI Taxonomy" id="1245471"/>
    <lineage>
        <taxon>Bacteria</taxon>
        <taxon>Pseudomonadati</taxon>
        <taxon>Pseudomonadota</taxon>
        <taxon>Gammaproteobacteria</taxon>
        <taxon>Pseudomonadales</taxon>
        <taxon>Pseudomonadaceae</taxon>
        <taxon>Metapseudomonas</taxon>
    </lineage>
</organism>
<dbReference type="OrthoDB" id="9803687at2"/>
<comment type="catalytic activity">
    <reaction evidence="4 6">
        <text>L-methionyl-[protein] + [thioredoxin]-disulfide + H2O = L-methionyl-(S)-S-oxide-[protein] + [thioredoxin]-dithiol</text>
        <dbReference type="Rhea" id="RHEA:14217"/>
        <dbReference type="Rhea" id="RHEA-COMP:10698"/>
        <dbReference type="Rhea" id="RHEA-COMP:10700"/>
        <dbReference type="Rhea" id="RHEA-COMP:12313"/>
        <dbReference type="Rhea" id="RHEA-COMP:12315"/>
        <dbReference type="ChEBI" id="CHEBI:15377"/>
        <dbReference type="ChEBI" id="CHEBI:16044"/>
        <dbReference type="ChEBI" id="CHEBI:29950"/>
        <dbReference type="ChEBI" id="CHEBI:44120"/>
        <dbReference type="ChEBI" id="CHEBI:50058"/>
        <dbReference type="EC" id="1.8.4.11"/>
    </reaction>
</comment>
<dbReference type="KEGG" id="pre:PCA10_40690"/>
<evidence type="ECO:0000256" key="2">
    <source>
        <dbReference type="ARBA" id="ARBA00022679"/>
    </source>
</evidence>
<dbReference type="Pfam" id="PF02574">
    <property type="entry name" value="S-methyl_trans"/>
    <property type="match status" value="1"/>
</dbReference>
<comment type="catalytic activity">
    <reaction evidence="5 6">
        <text>[thioredoxin]-disulfide + L-methionine + H2O = L-methionine (S)-S-oxide + [thioredoxin]-dithiol</text>
        <dbReference type="Rhea" id="RHEA:19993"/>
        <dbReference type="Rhea" id="RHEA-COMP:10698"/>
        <dbReference type="Rhea" id="RHEA-COMP:10700"/>
        <dbReference type="ChEBI" id="CHEBI:15377"/>
        <dbReference type="ChEBI" id="CHEBI:29950"/>
        <dbReference type="ChEBI" id="CHEBI:50058"/>
        <dbReference type="ChEBI" id="CHEBI:57844"/>
        <dbReference type="ChEBI" id="CHEBI:58772"/>
        <dbReference type="EC" id="1.8.4.11"/>
    </reaction>
</comment>
<dbReference type="InterPro" id="IPR036589">
    <property type="entry name" value="HCY_dom_sf"/>
</dbReference>
<feature type="binding site" evidence="7">
    <location>
        <position position="285"/>
    </location>
    <ligand>
        <name>Zn(2+)</name>
        <dbReference type="ChEBI" id="CHEBI:29105"/>
    </ligand>
</feature>
<dbReference type="HAMAP" id="MF_01401">
    <property type="entry name" value="MsrA"/>
    <property type="match status" value="1"/>
</dbReference>
<dbReference type="InterPro" id="IPR003726">
    <property type="entry name" value="HCY_dom"/>
</dbReference>
<feature type="binding site" evidence="7">
    <location>
        <position position="284"/>
    </location>
    <ligand>
        <name>Zn(2+)</name>
        <dbReference type="ChEBI" id="CHEBI:29105"/>
    </ligand>
</feature>
<dbReference type="AlphaFoldDB" id="S6AYG3"/>
<evidence type="ECO:0000256" key="7">
    <source>
        <dbReference type="PROSITE-ProRule" id="PRU00333"/>
    </source>
</evidence>
<dbReference type="eggNOG" id="COG2040">
    <property type="taxonomic scope" value="Bacteria"/>
</dbReference>
<dbReference type="PROSITE" id="PS50970">
    <property type="entry name" value="HCY"/>
    <property type="match status" value="1"/>
</dbReference>
<comment type="function">
    <text evidence="6">Has an important function as a repair enzyme for proteins that have been inactivated by oxidation. Catalyzes the reversible oxidation-reduction of methionine sulfoxide in proteins to methionine.</text>
</comment>
<dbReference type="InterPro" id="IPR002569">
    <property type="entry name" value="Met_Sox_Rdtase_MsrA_dom"/>
</dbReference>
<dbReference type="STRING" id="1245471.PCA10_40690"/>
<gene>
    <name evidence="6" type="primary">msrA</name>
    <name evidence="9" type="ORF">PCA10_40690</name>
</gene>
<dbReference type="EC" id="1.8.4.11" evidence="6"/>
<evidence type="ECO:0000256" key="4">
    <source>
        <dbReference type="ARBA" id="ARBA00047806"/>
    </source>
</evidence>
<keyword evidence="3 6" id="KW-0560">Oxidoreductase</keyword>
<dbReference type="Proteomes" id="UP000015503">
    <property type="component" value="Chromosome"/>
</dbReference>
<dbReference type="PANTHER" id="PTHR11103">
    <property type="entry name" value="SLR1189 PROTEIN"/>
    <property type="match status" value="1"/>
</dbReference>
<proteinExistence type="inferred from homology"/>
<dbReference type="GO" id="GO:0046872">
    <property type="term" value="F:metal ion binding"/>
    <property type="evidence" value="ECO:0007669"/>
    <property type="project" value="UniProtKB-KW"/>
</dbReference>
<sequence>MSSESLILLDGGMGRELKRSGAPFRQPEWSALALLEAPEHVGRVHRAFVAAGAQVITSNSYALVPFHIGEERFRERGRELADLAGRLAREAADEAASGVRVAGSLPPVSGSYRPDLVDIERTLPVLAELVAGLSPHVDIWLAETLSALAEARAVRTVLAGDERPLWLSFTLVDGNTTPAAAQLRSGESVTAAVELALELGAEALLFNCSQPESMGAALDEALRALNDDPARLRLGVYANAFPVVTEEAQANDTLLDIRADLGPEAYLGWARRWREQGASIVGGCCGIGPEHIVELARHLAAPVAIERATLGAGCFWGAEARLRELEGVLDTRVGYALEAESEGPEIEVVQVDFDPTRIGYPALLEHFWTLHDPTSRDRQGEHSGAKYRSAIFTHSAEHAALAGEAVHLLEASGRLARPVVTRVLPLGRFTLAGEEHQRYLEKHGLPACQL</sequence>
<dbReference type="Gene3D" id="3.30.1060.10">
    <property type="entry name" value="Peptide methionine sulphoxide reductase MsrA"/>
    <property type="match status" value="1"/>
</dbReference>
<evidence type="ECO:0000259" key="8">
    <source>
        <dbReference type="PROSITE" id="PS50970"/>
    </source>
</evidence>
<feature type="binding site" evidence="7">
    <location>
        <position position="208"/>
    </location>
    <ligand>
        <name>Zn(2+)</name>
        <dbReference type="ChEBI" id="CHEBI:29105"/>
    </ligand>
</feature>
<dbReference type="eggNOG" id="COG0225">
    <property type="taxonomic scope" value="Bacteria"/>
</dbReference>
<comment type="similarity">
    <text evidence="6">Belongs to the MsrA Met sulfoxide reductase family.</text>
</comment>
<evidence type="ECO:0000256" key="3">
    <source>
        <dbReference type="ARBA" id="ARBA00023002"/>
    </source>
</evidence>
<keyword evidence="7" id="KW-0479">Metal-binding</keyword>
<dbReference type="EMBL" id="AP013068">
    <property type="protein sequence ID" value="BAN49801.1"/>
    <property type="molecule type" value="Genomic_DNA"/>
</dbReference>
<evidence type="ECO:0000256" key="1">
    <source>
        <dbReference type="ARBA" id="ARBA00022603"/>
    </source>
</evidence>
<dbReference type="PATRIC" id="fig|1245471.3.peg.4111"/>
<dbReference type="InterPro" id="IPR036509">
    <property type="entry name" value="Met_Sox_Rdtase_MsrA_sf"/>
</dbReference>
<evidence type="ECO:0000256" key="5">
    <source>
        <dbReference type="ARBA" id="ARBA00048782"/>
    </source>
</evidence>
<dbReference type="GO" id="GO:0008113">
    <property type="term" value="F:peptide-methionine (S)-S-oxide reductase activity"/>
    <property type="evidence" value="ECO:0007669"/>
    <property type="project" value="UniProtKB-UniRule"/>
</dbReference>
<keyword evidence="2 7" id="KW-0808">Transferase</keyword>
<evidence type="ECO:0000313" key="9">
    <source>
        <dbReference type="EMBL" id="BAN49801.1"/>
    </source>
</evidence>
<dbReference type="SUPFAM" id="SSF55068">
    <property type="entry name" value="Peptide methionine sulfoxide reductase"/>
    <property type="match status" value="1"/>
</dbReference>
<dbReference type="SUPFAM" id="SSF82282">
    <property type="entry name" value="Homocysteine S-methyltransferase"/>
    <property type="match status" value="1"/>
</dbReference>
<dbReference type="PANTHER" id="PTHR11103:SF18">
    <property type="entry name" value="SLR1189 PROTEIN"/>
    <property type="match status" value="1"/>
</dbReference>
<dbReference type="Pfam" id="PF01625">
    <property type="entry name" value="PMSR"/>
    <property type="match status" value="1"/>
</dbReference>
<evidence type="ECO:0000313" key="10">
    <source>
        <dbReference type="Proteomes" id="UP000015503"/>
    </source>
</evidence>
<dbReference type="Gene3D" id="3.20.20.330">
    <property type="entry name" value="Homocysteine-binding-like domain"/>
    <property type="match status" value="1"/>
</dbReference>
<evidence type="ECO:0000256" key="6">
    <source>
        <dbReference type="HAMAP-Rule" id="MF_01401"/>
    </source>
</evidence>